<dbReference type="EMBL" id="KQ241650">
    <property type="protein sequence ID" value="KNC86465.1"/>
    <property type="molecule type" value="Genomic_DNA"/>
</dbReference>
<evidence type="ECO:0000313" key="2">
    <source>
        <dbReference type="Proteomes" id="UP000054560"/>
    </source>
</evidence>
<sequence length="113" mass="12898">MGCLLPNSDRQATYQDPTSAVTIDDPVNPVVIAEHLSLRDCELVTIHFQDCLKLLCLDQWQSVFYVDEQIDYAAAWRSVPVDLSPKRLQTLFLELSSEYLKARKIQSPQFPVT</sequence>
<dbReference type="Gene3D" id="1.10.1410.40">
    <property type="match status" value="1"/>
</dbReference>
<organism evidence="1 2">
    <name type="scientific">Sphaeroforma arctica JP610</name>
    <dbReference type="NCBI Taxonomy" id="667725"/>
    <lineage>
        <taxon>Eukaryota</taxon>
        <taxon>Ichthyosporea</taxon>
        <taxon>Ichthyophonida</taxon>
        <taxon>Sphaeroforma</taxon>
    </lineage>
</organism>
<accession>A0A0L0GBU2</accession>
<keyword evidence="2" id="KW-1185">Reference proteome</keyword>
<proteinExistence type="predicted"/>
<dbReference type="GeneID" id="25901879"/>
<evidence type="ECO:0000313" key="1">
    <source>
        <dbReference type="EMBL" id="KNC86465.1"/>
    </source>
</evidence>
<name>A0A0L0GBU2_9EUKA</name>
<dbReference type="AlphaFoldDB" id="A0A0L0GBU2"/>
<gene>
    <name evidence="1" type="ORF">SARC_01375</name>
</gene>
<dbReference type="RefSeq" id="XP_014160367.1">
    <property type="nucleotide sequence ID" value="XM_014304892.1"/>
</dbReference>
<dbReference type="Proteomes" id="UP000054560">
    <property type="component" value="Unassembled WGS sequence"/>
</dbReference>
<protein>
    <submittedName>
        <fullName evidence="1">Uncharacterized protein</fullName>
    </submittedName>
</protein>
<reference evidence="1 2" key="1">
    <citation type="submission" date="2011-02" db="EMBL/GenBank/DDBJ databases">
        <title>The Genome Sequence of Sphaeroforma arctica JP610.</title>
        <authorList>
            <consortium name="The Broad Institute Genome Sequencing Platform"/>
            <person name="Russ C."/>
            <person name="Cuomo C."/>
            <person name="Young S.K."/>
            <person name="Zeng Q."/>
            <person name="Gargeya S."/>
            <person name="Alvarado L."/>
            <person name="Berlin A."/>
            <person name="Chapman S.B."/>
            <person name="Chen Z."/>
            <person name="Freedman E."/>
            <person name="Gellesch M."/>
            <person name="Goldberg J."/>
            <person name="Griggs A."/>
            <person name="Gujja S."/>
            <person name="Heilman E."/>
            <person name="Heiman D."/>
            <person name="Howarth C."/>
            <person name="Mehta T."/>
            <person name="Neiman D."/>
            <person name="Pearson M."/>
            <person name="Roberts A."/>
            <person name="Saif S."/>
            <person name="Shea T."/>
            <person name="Shenoy N."/>
            <person name="Sisk P."/>
            <person name="Stolte C."/>
            <person name="Sykes S."/>
            <person name="White J."/>
            <person name="Yandava C."/>
            <person name="Burger G."/>
            <person name="Gray M.W."/>
            <person name="Holland P.W.H."/>
            <person name="King N."/>
            <person name="Lang F.B.F."/>
            <person name="Roger A.J."/>
            <person name="Ruiz-Trillo I."/>
            <person name="Haas B."/>
            <person name="Nusbaum C."/>
            <person name="Birren B."/>
        </authorList>
    </citation>
    <scope>NUCLEOTIDE SEQUENCE [LARGE SCALE GENOMIC DNA]</scope>
    <source>
        <strain evidence="1 2">JP610</strain>
    </source>
</reference>